<evidence type="ECO:0000259" key="1">
    <source>
        <dbReference type="PROSITE" id="PS50994"/>
    </source>
</evidence>
<dbReference type="PROSITE" id="PS50994">
    <property type="entry name" value="INTEGRASE"/>
    <property type="match status" value="1"/>
</dbReference>
<dbReference type="AlphaFoldDB" id="A0A7G9YXJ0"/>
<dbReference type="GO" id="GO:0003676">
    <property type="term" value="F:nucleic acid binding"/>
    <property type="evidence" value="ECO:0007669"/>
    <property type="project" value="InterPro"/>
</dbReference>
<dbReference type="InterPro" id="IPR036397">
    <property type="entry name" value="RNaseH_sf"/>
</dbReference>
<accession>A0A7G9YXJ0</accession>
<organism evidence="2">
    <name type="scientific">Candidatus Methanophagaceae archaeon ANME-1 ERB6</name>
    <dbReference type="NCBI Taxonomy" id="2759912"/>
    <lineage>
        <taxon>Archaea</taxon>
        <taxon>Methanobacteriati</taxon>
        <taxon>Methanobacteriota</taxon>
        <taxon>Stenosarchaea group</taxon>
        <taxon>Methanomicrobia</taxon>
        <taxon>Candidatus Methanophagales</taxon>
        <taxon>Candidatus Methanophagaceae</taxon>
    </lineage>
</organism>
<dbReference type="Gene3D" id="3.30.420.10">
    <property type="entry name" value="Ribonuclease H-like superfamily/Ribonuclease H"/>
    <property type="match status" value="1"/>
</dbReference>
<dbReference type="SUPFAM" id="SSF53098">
    <property type="entry name" value="Ribonuclease H-like"/>
    <property type="match status" value="1"/>
</dbReference>
<dbReference type="EMBL" id="MT631519">
    <property type="protein sequence ID" value="QNO52724.1"/>
    <property type="molecule type" value="Genomic_DNA"/>
</dbReference>
<dbReference type="InterPro" id="IPR009057">
    <property type="entry name" value="Homeodomain-like_sf"/>
</dbReference>
<feature type="domain" description="Integrase catalytic" evidence="1">
    <location>
        <begin position="146"/>
        <end position="322"/>
    </location>
</feature>
<dbReference type="InterPro" id="IPR001584">
    <property type="entry name" value="Integrase_cat-core"/>
</dbReference>
<dbReference type="SUPFAM" id="SSF46689">
    <property type="entry name" value="Homeodomain-like"/>
    <property type="match status" value="1"/>
</dbReference>
<dbReference type="InterPro" id="IPR012337">
    <property type="entry name" value="RNaseH-like_sf"/>
</dbReference>
<name>A0A7G9YXJ0_9EURY</name>
<protein>
    <recommendedName>
        <fullName evidence="1">Integrase catalytic domain-containing protein</fullName>
    </recommendedName>
</protein>
<proteinExistence type="predicted"/>
<evidence type="ECO:0000313" key="2">
    <source>
        <dbReference type="EMBL" id="QNO52724.1"/>
    </source>
</evidence>
<gene>
    <name evidence="2" type="ORF">JLLPAJDC_00035</name>
</gene>
<reference evidence="2" key="1">
    <citation type="submission" date="2020-06" db="EMBL/GenBank/DDBJ databases">
        <title>Unique genomic features of the anaerobic methanotrophic archaea.</title>
        <authorList>
            <person name="Chadwick G.L."/>
            <person name="Skennerton C.T."/>
            <person name="Laso-Perez R."/>
            <person name="Leu A.O."/>
            <person name="Speth D.R."/>
            <person name="Yu H."/>
            <person name="Morgan-Lang C."/>
            <person name="Hatzenpichler R."/>
            <person name="Goudeau D."/>
            <person name="Malmstrom R."/>
            <person name="Brazelton W.J."/>
            <person name="Woyke T."/>
            <person name="Hallam S.J."/>
            <person name="Tyson G.W."/>
            <person name="Wegener G."/>
            <person name="Boetius A."/>
            <person name="Orphan V."/>
        </authorList>
    </citation>
    <scope>NUCLEOTIDE SEQUENCE</scope>
</reference>
<sequence length="414" mass="48885">MEHTPEEEERIKAIQRYLEGEREADIYRSVERSKGWFNKWLGRYKTGRKGWYKDLPKRARVIPHKTSERIEQIVVNIRKALMDGTEDSTKYSRVGAEAIQFHMEELGYKSSEIPSLSTIKRIIKRNKLKANKRERYKRIHSKGRHTILNPKYIGELHQMDYVGPRHIKGYGPINSIHLKDVVGRQVAGQQYNEKSMDNVMDFLMSYWKQCPIPKYLQVDNGMCFAGDYKHPKSFSRFVRLALYVGIEVVFIAPSRPWMNGTIEEFNKGFDKRFWQKELFTDLNDIRKKSVIFFEKENKFNAWKLRNEKLKVVDPKRMLPGDFTIAVDRLPLVTGKIHFIRRADSRGKISVLNEYFDVGREYTGEYVWATIETMKQTLMVYYKDENLVVKEIKRFGYEIGETVHNRKDPIFGSGL</sequence>
<dbReference type="GO" id="GO:0015074">
    <property type="term" value="P:DNA integration"/>
    <property type="evidence" value="ECO:0007669"/>
    <property type="project" value="InterPro"/>
</dbReference>